<feature type="compositionally biased region" description="Low complexity" evidence="1">
    <location>
        <begin position="101"/>
        <end position="131"/>
    </location>
</feature>
<organism evidence="2 3">
    <name type="scientific">Nonomuraea maheshkhaliensis</name>
    <dbReference type="NCBI Taxonomy" id="419590"/>
    <lineage>
        <taxon>Bacteria</taxon>
        <taxon>Bacillati</taxon>
        <taxon>Actinomycetota</taxon>
        <taxon>Actinomycetes</taxon>
        <taxon>Streptosporangiales</taxon>
        <taxon>Streptosporangiaceae</taxon>
        <taxon>Nonomuraea</taxon>
    </lineage>
</organism>
<feature type="compositionally biased region" description="Basic and acidic residues" evidence="1">
    <location>
        <begin position="140"/>
        <end position="153"/>
    </location>
</feature>
<evidence type="ECO:0008006" key="4">
    <source>
        <dbReference type="Google" id="ProtNLM"/>
    </source>
</evidence>
<protein>
    <recommendedName>
        <fullName evidence="4">Glyoxalase/fosfomycin resistance/dioxygenase domain-containing protein</fullName>
    </recommendedName>
</protein>
<feature type="compositionally biased region" description="Basic and acidic residues" evidence="1">
    <location>
        <begin position="168"/>
        <end position="177"/>
    </location>
</feature>
<sequence length="213" mass="23256">MHPILNTIDSVASDLDASIAFYARLGLECKLDEHSPEHAGCDLPDGLHVMLDTEGFRTRFLPGWSAPTGGPRTLPCFEFDTPSGVDATYSELVTAGHRGSPSRTTRSSPTTPTRSPTTRTVAPVRTATTVRLGHRRPLRHHGDPAGRRGRPDPGRSTPRHRPPTIRDNPSRSRDRARPGCSSGRIPPRHVGRSPFGRYIGTFASAVPTYRAVR</sequence>
<dbReference type="Proteomes" id="UP001500064">
    <property type="component" value="Unassembled WGS sequence"/>
</dbReference>
<keyword evidence="3" id="KW-1185">Reference proteome</keyword>
<reference evidence="3" key="1">
    <citation type="journal article" date="2019" name="Int. J. Syst. Evol. Microbiol.">
        <title>The Global Catalogue of Microorganisms (GCM) 10K type strain sequencing project: providing services to taxonomists for standard genome sequencing and annotation.</title>
        <authorList>
            <consortium name="The Broad Institute Genomics Platform"/>
            <consortium name="The Broad Institute Genome Sequencing Center for Infectious Disease"/>
            <person name="Wu L."/>
            <person name="Ma J."/>
        </authorList>
    </citation>
    <scope>NUCLEOTIDE SEQUENCE [LARGE SCALE GENOMIC DNA]</scope>
    <source>
        <strain evidence="3">JCM 13929</strain>
    </source>
</reference>
<feature type="region of interest" description="Disordered" evidence="1">
    <location>
        <begin position="94"/>
        <end position="196"/>
    </location>
</feature>
<evidence type="ECO:0000313" key="2">
    <source>
        <dbReference type="EMBL" id="GAA1671656.1"/>
    </source>
</evidence>
<name>A0ABP4SEG8_9ACTN</name>
<evidence type="ECO:0000256" key="1">
    <source>
        <dbReference type="SAM" id="MobiDB-lite"/>
    </source>
</evidence>
<dbReference type="InterPro" id="IPR029068">
    <property type="entry name" value="Glyas_Bleomycin-R_OHBP_Dase"/>
</dbReference>
<proteinExistence type="predicted"/>
<gene>
    <name evidence="2" type="ORF">GCM10009733_081120</name>
</gene>
<comment type="caution">
    <text evidence="2">The sequence shown here is derived from an EMBL/GenBank/DDBJ whole genome shotgun (WGS) entry which is preliminary data.</text>
</comment>
<accession>A0ABP4SEG8</accession>
<dbReference type="EMBL" id="BAAAMU010000090">
    <property type="protein sequence ID" value="GAA1671656.1"/>
    <property type="molecule type" value="Genomic_DNA"/>
</dbReference>
<dbReference type="SUPFAM" id="SSF54593">
    <property type="entry name" value="Glyoxalase/Bleomycin resistance protein/Dihydroxybiphenyl dioxygenase"/>
    <property type="match status" value="1"/>
</dbReference>
<evidence type="ECO:0000313" key="3">
    <source>
        <dbReference type="Proteomes" id="UP001500064"/>
    </source>
</evidence>
<dbReference type="Gene3D" id="3.10.180.10">
    <property type="entry name" value="2,3-Dihydroxybiphenyl 1,2-Dioxygenase, domain 1"/>
    <property type="match status" value="1"/>
</dbReference>